<dbReference type="GeneTree" id="ENSGT00390000005809"/>
<keyword evidence="5" id="KW-0679">Respiratory chain</keyword>
<dbReference type="InterPro" id="IPR033034">
    <property type="entry name" value="NDUFB9"/>
</dbReference>
<dbReference type="AlphaFoldDB" id="A0A8C8CMS3"/>
<evidence type="ECO:0000256" key="9">
    <source>
        <dbReference type="ARBA" id="ARBA00023136"/>
    </source>
</evidence>
<gene>
    <name evidence="10" type="primary">NDUFB9</name>
</gene>
<reference evidence="11" key="1">
    <citation type="journal article" date="2018" name="PLoS ONE">
        <title>Chinook salmon (Oncorhynchus tshawytscha) genome and transcriptome.</title>
        <authorList>
            <person name="Christensen K.A."/>
            <person name="Leong J.S."/>
            <person name="Sakhrani D."/>
            <person name="Biagi C.A."/>
            <person name="Minkley D.R."/>
            <person name="Withler R.E."/>
            <person name="Rondeau E.B."/>
            <person name="Koop B.F."/>
            <person name="Devlin R.H."/>
        </authorList>
    </citation>
    <scope>NUCLEOTIDE SEQUENCE [LARGE SCALE GENOMIC DNA]</scope>
</reference>
<dbReference type="GO" id="GO:0006120">
    <property type="term" value="P:mitochondrial electron transport, NADH to ubiquinone"/>
    <property type="evidence" value="ECO:0007669"/>
    <property type="project" value="InterPro"/>
</dbReference>
<protein>
    <recommendedName>
        <fullName evidence="3">NADH dehydrogenase [ubiquinone] 1 beta subcomplex subunit 9</fullName>
    </recommendedName>
</protein>
<evidence type="ECO:0000313" key="11">
    <source>
        <dbReference type="Proteomes" id="UP000694402"/>
    </source>
</evidence>
<evidence type="ECO:0000256" key="4">
    <source>
        <dbReference type="ARBA" id="ARBA00022448"/>
    </source>
</evidence>
<reference evidence="10" key="3">
    <citation type="submission" date="2025-09" db="UniProtKB">
        <authorList>
            <consortium name="Ensembl"/>
        </authorList>
    </citation>
    <scope>IDENTIFICATION</scope>
</reference>
<evidence type="ECO:0000256" key="6">
    <source>
        <dbReference type="ARBA" id="ARBA00022792"/>
    </source>
</evidence>
<keyword evidence="4" id="KW-0813">Transport</keyword>
<keyword evidence="8" id="KW-0496">Mitochondrion</keyword>
<evidence type="ECO:0000256" key="5">
    <source>
        <dbReference type="ARBA" id="ARBA00022660"/>
    </source>
</evidence>
<evidence type="ECO:0000313" key="10">
    <source>
        <dbReference type="Ensembl" id="ENSOTSP00005127072.1"/>
    </source>
</evidence>
<dbReference type="PANTHER" id="PTHR12868:SF0">
    <property type="entry name" value="NADH DEHYDROGENASE [UBIQUINONE] 1 BETA SUBCOMPLEX SUBUNIT 9"/>
    <property type="match status" value="1"/>
</dbReference>
<evidence type="ECO:0000256" key="2">
    <source>
        <dbReference type="ARBA" id="ARBA00009508"/>
    </source>
</evidence>
<accession>A0A8C8CMS3</accession>
<comment type="subcellular location">
    <subcellularLocation>
        <location evidence="1">Mitochondrion inner membrane</location>
        <topology evidence="1">Peripheral membrane protein</topology>
        <orientation evidence="1">Matrix side</orientation>
    </subcellularLocation>
</comment>
<evidence type="ECO:0000256" key="1">
    <source>
        <dbReference type="ARBA" id="ARBA00004443"/>
    </source>
</evidence>
<proteinExistence type="inferred from homology"/>
<evidence type="ECO:0000256" key="8">
    <source>
        <dbReference type="ARBA" id="ARBA00023128"/>
    </source>
</evidence>
<keyword evidence="9" id="KW-0472">Membrane</keyword>
<dbReference type="GO" id="GO:0005743">
    <property type="term" value="C:mitochondrial inner membrane"/>
    <property type="evidence" value="ECO:0007669"/>
    <property type="project" value="UniProtKB-SubCell"/>
</dbReference>
<sequence length="277" mass="32040">MAVNYLQAWGKHTDNLKDLHRLLLKRQPQREEIQKAAGTLQEKYPNVTINEEALCDEFTGLQEFLKGGSLEEWKTSETPLSQRWSTVVAHFKENDIPHPNLARLASVDLCLPGSNAPVESVLPNKCSMDSGKKWVHCSYHQGHAYCEDKLQPPLARFDKEEIWSNQHPQPYLFPDSPGGTSYERYDMYKVPEWCLDHWHPPDGHVSYFAKREQWKNLQEQSWDKEVGQLQGVTPAIGPKSEALPPVCKNCDLPPLWWQYAIRPRERPVFQPPDDTTW</sequence>
<evidence type="ECO:0000256" key="7">
    <source>
        <dbReference type="ARBA" id="ARBA00022982"/>
    </source>
</evidence>
<name>A0A8C8CMS3_ONCTS</name>
<keyword evidence="7" id="KW-0249">Electron transport</keyword>
<keyword evidence="11" id="KW-1185">Reference proteome</keyword>
<keyword evidence="6" id="KW-0999">Mitochondrion inner membrane</keyword>
<reference evidence="10" key="2">
    <citation type="submission" date="2025-08" db="UniProtKB">
        <authorList>
            <consortium name="Ensembl"/>
        </authorList>
    </citation>
    <scope>IDENTIFICATION</scope>
</reference>
<organism evidence="10 11">
    <name type="scientific">Oncorhynchus tshawytscha</name>
    <name type="common">Chinook salmon</name>
    <name type="synonym">Salmo tshawytscha</name>
    <dbReference type="NCBI Taxonomy" id="74940"/>
    <lineage>
        <taxon>Eukaryota</taxon>
        <taxon>Metazoa</taxon>
        <taxon>Chordata</taxon>
        <taxon>Craniata</taxon>
        <taxon>Vertebrata</taxon>
        <taxon>Euteleostomi</taxon>
        <taxon>Actinopterygii</taxon>
        <taxon>Neopterygii</taxon>
        <taxon>Teleostei</taxon>
        <taxon>Protacanthopterygii</taxon>
        <taxon>Salmoniformes</taxon>
        <taxon>Salmonidae</taxon>
        <taxon>Salmoninae</taxon>
        <taxon>Oncorhynchus</taxon>
    </lineage>
</organism>
<dbReference type="Ensembl" id="ENSOTST00005191032.1">
    <property type="protein sequence ID" value="ENSOTSP00005127072.1"/>
    <property type="gene ID" value="ENSOTSG00005076127.1"/>
</dbReference>
<dbReference type="Proteomes" id="UP000694402">
    <property type="component" value="Unassembled WGS sequence"/>
</dbReference>
<dbReference type="PANTHER" id="PTHR12868">
    <property type="entry name" value="NADH-UBIQUINONE OXIDOREDUCTASE B22 SUBUNIT"/>
    <property type="match status" value="1"/>
</dbReference>
<comment type="similarity">
    <text evidence="2">Belongs to the complex I LYR family.</text>
</comment>
<evidence type="ECO:0000256" key="3">
    <source>
        <dbReference type="ARBA" id="ARBA00018684"/>
    </source>
</evidence>